<sequence length="258" mass="29612">MYGVDGSHLRLQQPAVADSPQNLRPVHNRLFPMPTAAEANLYTCFQARSLLADPDKPKEPQAVFKPIFCKRKSPVLFDTETDVMRPTKFPRVDDGGQLVDVVRRYVHQFQDTNEQSTVNNNQRRGNLYSGTEVPLDPQMSRFAPFSSQLTSEQVTEMNWMQTQGINQMEVYRVDAVDGSNPFYNSHDTDNYSQHDHKETNAAMYADFSTDTIPFPSENSVELSNPSHENHDTHDYYPAIEPVDVDEQTYEYLLEEIRI</sequence>
<reference evidence="3" key="1">
    <citation type="journal article" date="2017" name="Nat. Commun.">
        <title>The asparagus genome sheds light on the origin and evolution of a young Y chromosome.</title>
        <authorList>
            <person name="Harkess A."/>
            <person name="Zhou J."/>
            <person name="Xu C."/>
            <person name="Bowers J.E."/>
            <person name="Van der Hulst R."/>
            <person name="Ayyampalayam S."/>
            <person name="Mercati F."/>
            <person name="Riccardi P."/>
            <person name="McKain M.R."/>
            <person name="Kakrana A."/>
            <person name="Tang H."/>
            <person name="Ray J."/>
            <person name="Groenendijk J."/>
            <person name="Arikit S."/>
            <person name="Mathioni S.M."/>
            <person name="Nakano M."/>
            <person name="Shan H."/>
            <person name="Telgmann-Rauber A."/>
            <person name="Kanno A."/>
            <person name="Yue Z."/>
            <person name="Chen H."/>
            <person name="Li W."/>
            <person name="Chen Y."/>
            <person name="Xu X."/>
            <person name="Zhang Y."/>
            <person name="Luo S."/>
            <person name="Chen H."/>
            <person name="Gao J."/>
            <person name="Mao Z."/>
            <person name="Pires J.C."/>
            <person name="Luo M."/>
            <person name="Kudrna D."/>
            <person name="Wing R.A."/>
            <person name="Meyers B.C."/>
            <person name="Yi K."/>
            <person name="Kong H."/>
            <person name="Lavrijsen P."/>
            <person name="Sunseri F."/>
            <person name="Falavigna A."/>
            <person name="Ye Y."/>
            <person name="Leebens-Mack J.H."/>
            <person name="Chen G."/>
        </authorList>
    </citation>
    <scope>NUCLEOTIDE SEQUENCE [LARGE SCALE GENOMIC DNA]</scope>
    <source>
        <strain evidence="3">cv. DH0086</strain>
    </source>
</reference>
<gene>
    <name evidence="2" type="ORF">A4U43_C07F27990</name>
</gene>
<dbReference type="Gramene" id="ONK64616">
    <property type="protein sequence ID" value="ONK64616"/>
    <property type="gene ID" value="A4U43_C07F27990"/>
</dbReference>
<accession>A0A5P1EFF6</accession>
<dbReference type="EMBL" id="CM007387">
    <property type="protein sequence ID" value="ONK64616.1"/>
    <property type="molecule type" value="Genomic_DNA"/>
</dbReference>
<feature type="region of interest" description="Disordered" evidence="1">
    <location>
        <begin position="1"/>
        <end position="21"/>
    </location>
</feature>
<keyword evidence="3" id="KW-1185">Reference proteome</keyword>
<organism evidence="2 3">
    <name type="scientific">Asparagus officinalis</name>
    <name type="common">Garden asparagus</name>
    <dbReference type="NCBI Taxonomy" id="4686"/>
    <lineage>
        <taxon>Eukaryota</taxon>
        <taxon>Viridiplantae</taxon>
        <taxon>Streptophyta</taxon>
        <taxon>Embryophyta</taxon>
        <taxon>Tracheophyta</taxon>
        <taxon>Spermatophyta</taxon>
        <taxon>Magnoliopsida</taxon>
        <taxon>Liliopsida</taxon>
        <taxon>Asparagales</taxon>
        <taxon>Asparagaceae</taxon>
        <taxon>Asparagoideae</taxon>
        <taxon>Asparagus</taxon>
    </lineage>
</organism>
<evidence type="ECO:0000313" key="3">
    <source>
        <dbReference type="Proteomes" id="UP000243459"/>
    </source>
</evidence>
<protein>
    <submittedName>
        <fullName evidence="2">Uncharacterized protein</fullName>
    </submittedName>
</protein>
<evidence type="ECO:0000313" key="2">
    <source>
        <dbReference type="EMBL" id="ONK64616.1"/>
    </source>
</evidence>
<name>A0A5P1EFF6_ASPOF</name>
<evidence type="ECO:0000256" key="1">
    <source>
        <dbReference type="SAM" id="MobiDB-lite"/>
    </source>
</evidence>
<dbReference type="Proteomes" id="UP000243459">
    <property type="component" value="Chromosome 7"/>
</dbReference>
<dbReference type="AlphaFoldDB" id="A0A5P1EFF6"/>
<proteinExistence type="predicted"/>